<dbReference type="InterPro" id="IPR031100">
    <property type="entry name" value="LOG_fam"/>
</dbReference>
<name>X1PSI0_9ZZZZ</name>
<evidence type="ECO:0008006" key="2">
    <source>
        <dbReference type="Google" id="ProtNLM"/>
    </source>
</evidence>
<dbReference type="AlphaFoldDB" id="X1PSI0"/>
<dbReference type="Gene3D" id="3.40.50.450">
    <property type="match status" value="1"/>
</dbReference>
<accession>X1PSI0</accession>
<dbReference type="SUPFAM" id="SSF102405">
    <property type="entry name" value="MCP/YpsA-like"/>
    <property type="match status" value="1"/>
</dbReference>
<reference evidence="1" key="1">
    <citation type="journal article" date="2014" name="Front. Microbiol.">
        <title>High frequency of phylogenetically diverse reductive dehalogenase-homologous genes in deep subseafloor sedimentary metagenomes.</title>
        <authorList>
            <person name="Kawai M."/>
            <person name="Futagami T."/>
            <person name="Toyoda A."/>
            <person name="Takaki Y."/>
            <person name="Nishi S."/>
            <person name="Hori S."/>
            <person name="Arai W."/>
            <person name="Tsubouchi T."/>
            <person name="Morono Y."/>
            <person name="Uchiyama I."/>
            <person name="Ito T."/>
            <person name="Fujiyama A."/>
            <person name="Inagaki F."/>
            <person name="Takami H."/>
        </authorList>
    </citation>
    <scope>NUCLEOTIDE SEQUENCE</scope>
    <source>
        <strain evidence="1">Expedition CK06-06</strain>
    </source>
</reference>
<evidence type="ECO:0000313" key="1">
    <source>
        <dbReference type="EMBL" id="GAI45451.1"/>
    </source>
</evidence>
<organism evidence="1">
    <name type="scientific">marine sediment metagenome</name>
    <dbReference type="NCBI Taxonomy" id="412755"/>
    <lineage>
        <taxon>unclassified sequences</taxon>
        <taxon>metagenomes</taxon>
        <taxon>ecological metagenomes</taxon>
    </lineage>
</organism>
<dbReference type="EMBL" id="BARV01026888">
    <property type="protein sequence ID" value="GAI45451.1"/>
    <property type="molecule type" value="Genomic_DNA"/>
</dbReference>
<sequence>KPFPVILFDSSYWKGFLDWLQSSVLTGGFISEEDLDLLRVCDEPDTVIETVQRWYAKHEVVGRKALVR</sequence>
<comment type="caution">
    <text evidence="1">The sequence shown here is derived from an EMBL/GenBank/DDBJ whole genome shotgun (WGS) entry which is preliminary data.</text>
</comment>
<protein>
    <recommendedName>
        <fullName evidence="2">AMP nucleosidase</fullName>
    </recommendedName>
</protein>
<gene>
    <name evidence="1" type="ORF">S06H3_43354</name>
</gene>
<proteinExistence type="predicted"/>
<feature type="non-terminal residue" evidence="1">
    <location>
        <position position="1"/>
    </location>
</feature>
<dbReference type="Pfam" id="PF03641">
    <property type="entry name" value="Lysine_decarbox"/>
    <property type="match status" value="1"/>
</dbReference>